<evidence type="ECO:0000256" key="1">
    <source>
        <dbReference type="SAM" id="MobiDB-lite"/>
    </source>
</evidence>
<dbReference type="Proteomes" id="UP001165092">
    <property type="component" value="Unassembled WGS sequence"/>
</dbReference>
<feature type="region of interest" description="Disordered" evidence="1">
    <location>
        <begin position="38"/>
        <end position="88"/>
    </location>
</feature>
<proteinExistence type="predicted"/>
<evidence type="ECO:0000313" key="3">
    <source>
        <dbReference type="Proteomes" id="UP001165092"/>
    </source>
</evidence>
<keyword evidence="3" id="KW-1185">Reference proteome</keyword>
<dbReference type="AlphaFoldDB" id="A0A9W6P5I6"/>
<comment type="caution">
    <text evidence="2">The sequence shown here is derived from an EMBL/GenBank/DDBJ whole genome shotgun (WGS) entry which is preliminary data.</text>
</comment>
<accession>A0A9W6P5I6</accession>
<reference evidence="2" key="1">
    <citation type="submission" date="2023-02" db="EMBL/GenBank/DDBJ databases">
        <title>Nocardiopsis ansamitocini NBRC 112285.</title>
        <authorList>
            <person name="Ichikawa N."/>
            <person name="Sato H."/>
            <person name="Tonouchi N."/>
        </authorList>
    </citation>
    <scope>NUCLEOTIDE SEQUENCE</scope>
    <source>
        <strain evidence="2">NBRC 112285</strain>
    </source>
</reference>
<name>A0A9W6P5I6_9ACTN</name>
<sequence>MVSGETPAPSRGPVDAFRGWSGHRALLRVRERRLRISRPSLSRGSAAGTGRPLRNGGRIRPVPANVPGPADVVLRSESPPSGRGETQK</sequence>
<evidence type="ECO:0000313" key="2">
    <source>
        <dbReference type="EMBL" id="GLU47580.1"/>
    </source>
</evidence>
<dbReference type="EMBL" id="BSQG01000002">
    <property type="protein sequence ID" value="GLU47580.1"/>
    <property type="molecule type" value="Genomic_DNA"/>
</dbReference>
<protein>
    <submittedName>
        <fullName evidence="2">Uncharacterized protein</fullName>
    </submittedName>
</protein>
<organism evidence="2 3">
    <name type="scientific">Nocardiopsis ansamitocini</name>
    <dbReference type="NCBI Taxonomy" id="1670832"/>
    <lineage>
        <taxon>Bacteria</taxon>
        <taxon>Bacillati</taxon>
        <taxon>Actinomycetota</taxon>
        <taxon>Actinomycetes</taxon>
        <taxon>Streptosporangiales</taxon>
        <taxon>Nocardiopsidaceae</taxon>
        <taxon>Nocardiopsis</taxon>
    </lineage>
</organism>
<gene>
    <name evidence="2" type="ORF">Nans01_19310</name>
</gene>